<evidence type="ECO:0000313" key="1">
    <source>
        <dbReference type="EMBL" id="SVC52932.1"/>
    </source>
</evidence>
<proteinExistence type="predicted"/>
<dbReference type="AlphaFoldDB" id="A0A382MZN8"/>
<reference evidence="1" key="1">
    <citation type="submission" date="2018-05" db="EMBL/GenBank/DDBJ databases">
        <authorList>
            <person name="Lanie J.A."/>
            <person name="Ng W.-L."/>
            <person name="Kazmierczak K.M."/>
            <person name="Andrzejewski T.M."/>
            <person name="Davidsen T.M."/>
            <person name="Wayne K.J."/>
            <person name="Tettelin H."/>
            <person name="Glass J.I."/>
            <person name="Rusch D."/>
            <person name="Podicherti R."/>
            <person name="Tsui H.-C.T."/>
            <person name="Winkler M.E."/>
        </authorList>
    </citation>
    <scope>NUCLEOTIDE SEQUENCE</scope>
</reference>
<sequence length="58" mass="6993">MIHNGNYQQFEKIRKKSLATDPLDLEAVDREIPVFFVCMWLQDYQKAYELIEQIQEES</sequence>
<organism evidence="1">
    <name type="scientific">marine metagenome</name>
    <dbReference type="NCBI Taxonomy" id="408172"/>
    <lineage>
        <taxon>unclassified sequences</taxon>
        <taxon>metagenomes</taxon>
        <taxon>ecological metagenomes</taxon>
    </lineage>
</organism>
<dbReference type="EMBL" id="UINC01096222">
    <property type="protein sequence ID" value="SVC52932.1"/>
    <property type="molecule type" value="Genomic_DNA"/>
</dbReference>
<gene>
    <name evidence="1" type="ORF">METZ01_LOCUS305786</name>
</gene>
<protein>
    <submittedName>
        <fullName evidence="1">Uncharacterized protein</fullName>
    </submittedName>
</protein>
<accession>A0A382MZN8</accession>
<name>A0A382MZN8_9ZZZZ</name>